<feature type="non-terminal residue" evidence="2">
    <location>
        <position position="72"/>
    </location>
</feature>
<comment type="caution">
    <text evidence="2">The sequence shown here is derived from an EMBL/GenBank/DDBJ whole genome shotgun (WGS) entry which is preliminary data.</text>
</comment>
<dbReference type="RefSeq" id="WP_323580497.1">
    <property type="nucleotide sequence ID" value="NZ_JAYGOJ010000008.1"/>
</dbReference>
<name>A0ABU5W1R2_AERCA</name>
<proteinExistence type="predicted"/>
<reference evidence="2 3" key="1">
    <citation type="submission" date="2023-12" db="EMBL/GenBank/DDBJ databases">
        <title>Characterization of antibiotic resistance in Aeromonas spp. in hospital effluent.</title>
        <authorList>
            <person name="Negoseki B.R.S."/>
            <person name="Krul D."/>
            <person name="Siqueira A.C."/>
            <person name="Almeida M."/>
            <person name="Mesa D."/>
            <person name="Conte D."/>
            <person name="Dalla-Costa L.M."/>
        </authorList>
    </citation>
    <scope>NUCLEOTIDE SEQUENCE [LARGE SCALE GENOMIC DNA]</scope>
    <source>
        <strain evidence="2 3">36v</strain>
    </source>
</reference>
<evidence type="ECO:0000259" key="1">
    <source>
        <dbReference type="Pfam" id="PF13340"/>
    </source>
</evidence>
<keyword evidence="3" id="KW-1185">Reference proteome</keyword>
<organism evidence="2 3">
    <name type="scientific">Aeromonas caviae</name>
    <name type="common">Aeromonas punctata</name>
    <dbReference type="NCBI Taxonomy" id="648"/>
    <lineage>
        <taxon>Bacteria</taxon>
        <taxon>Pseudomonadati</taxon>
        <taxon>Pseudomonadota</taxon>
        <taxon>Gammaproteobacteria</taxon>
        <taxon>Aeromonadales</taxon>
        <taxon>Aeromonadaceae</taxon>
        <taxon>Aeromonas</taxon>
    </lineage>
</organism>
<accession>A0ABU5W1R2</accession>
<dbReference type="InterPro" id="IPR052909">
    <property type="entry name" value="Transposase_6_like"/>
</dbReference>
<protein>
    <submittedName>
        <fullName evidence="2">Transposase</fullName>
    </submittedName>
</protein>
<dbReference type="PANTHER" id="PTHR46637">
    <property type="entry name" value="TIS1421-TRANSPOSASE PROTEIN A"/>
    <property type="match status" value="1"/>
</dbReference>
<sequence>MSRRYQLTDAQWGLIEPQFPSRSLIGHPTREPRQVLDGILWILHTGAPWRDLPERFGPWNSVYNTFRRWQDA</sequence>
<dbReference type="InterPro" id="IPR025161">
    <property type="entry name" value="IS402-like_dom"/>
</dbReference>
<feature type="domain" description="Insertion element IS402-like" evidence="1">
    <location>
        <begin position="7"/>
        <end position="72"/>
    </location>
</feature>
<dbReference type="Proteomes" id="UP001304847">
    <property type="component" value="Unassembled WGS sequence"/>
</dbReference>
<gene>
    <name evidence="2" type="ORF">VCX44_03110</name>
</gene>
<dbReference type="EMBL" id="JAYGOJ010000008">
    <property type="protein sequence ID" value="MEA9434832.1"/>
    <property type="molecule type" value="Genomic_DNA"/>
</dbReference>
<evidence type="ECO:0000313" key="2">
    <source>
        <dbReference type="EMBL" id="MEA9434832.1"/>
    </source>
</evidence>
<evidence type="ECO:0000313" key="3">
    <source>
        <dbReference type="Proteomes" id="UP001304847"/>
    </source>
</evidence>
<dbReference type="Pfam" id="PF13340">
    <property type="entry name" value="DUF4096"/>
    <property type="match status" value="1"/>
</dbReference>
<dbReference type="PANTHER" id="PTHR46637:SF1">
    <property type="entry name" value="BLL5188 PROTEIN"/>
    <property type="match status" value="1"/>
</dbReference>